<dbReference type="PROSITE" id="PS50287">
    <property type="entry name" value="SRCR_2"/>
    <property type="match status" value="2"/>
</dbReference>
<dbReference type="FunFam" id="3.10.250.10:FF:000016">
    <property type="entry name" value="Scavenger receptor cysteine-rich protein type 12"/>
    <property type="match status" value="1"/>
</dbReference>
<dbReference type="EMBL" id="VZRZ01003423">
    <property type="protein sequence ID" value="NWW74728.1"/>
    <property type="molecule type" value="Genomic_DNA"/>
</dbReference>
<gene>
    <name evidence="11" type="primary">Cd163_1</name>
    <name evidence="11" type="ORF">CLIRUF_R15421</name>
</gene>
<dbReference type="AlphaFoldDB" id="A0A7K6QM67"/>
<feature type="non-terminal residue" evidence="11">
    <location>
        <position position="1"/>
    </location>
</feature>
<evidence type="ECO:0000256" key="4">
    <source>
        <dbReference type="ARBA" id="ARBA00022737"/>
    </source>
</evidence>
<keyword evidence="3" id="KW-0732">Signal</keyword>
<dbReference type="PANTHER" id="PTHR48071">
    <property type="entry name" value="SRCR DOMAIN-CONTAINING PROTEIN"/>
    <property type="match status" value="1"/>
</dbReference>
<evidence type="ECO:0000256" key="5">
    <source>
        <dbReference type="ARBA" id="ARBA00022989"/>
    </source>
</evidence>
<reference evidence="11 12" key="1">
    <citation type="submission" date="2019-09" db="EMBL/GenBank/DDBJ databases">
        <title>Bird 10,000 Genomes (B10K) Project - Family phase.</title>
        <authorList>
            <person name="Zhang G."/>
        </authorList>
    </citation>
    <scope>NUCLEOTIDE SEQUENCE [LARGE SCALE GENOMIC DNA]</scope>
    <source>
        <strain evidence="11">B10K-DU-029-53</strain>
    </source>
</reference>
<evidence type="ECO:0000256" key="9">
    <source>
        <dbReference type="PROSITE-ProRule" id="PRU00196"/>
    </source>
</evidence>
<comment type="caution">
    <text evidence="9">Lacks conserved residue(s) required for the propagation of feature annotation.</text>
</comment>
<keyword evidence="2" id="KW-0812">Transmembrane</keyword>
<evidence type="ECO:0000256" key="1">
    <source>
        <dbReference type="ARBA" id="ARBA00004167"/>
    </source>
</evidence>
<dbReference type="Proteomes" id="UP000580879">
    <property type="component" value="Unassembled WGS sequence"/>
</dbReference>
<dbReference type="SUPFAM" id="SSF56487">
    <property type="entry name" value="SRCR-like"/>
    <property type="match status" value="2"/>
</dbReference>
<name>A0A7K6QM67_9PASS</name>
<evidence type="ECO:0000256" key="7">
    <source>
        <dbReference type="ARBA" id="ARBA00023157"/>
    </source>
</evidence>
<comment type="caution">
    <text evidence="11">The sequence shown here is derived from an EMBL/GenBank/DDBJ whole genome shotgun (WGS) entry which is preliminary data.</text>
</comment>
<dbReference type="GO" id="GO:0016020">
    <property type="term" value="C:membrane"/>
    <property type="evidence" value="ECO:0007669"/>
    <property type="project" value="UniProtKB-SubCell"/>
</dbReference>
<dbReference type="InterPro" id="IPR036772">
    <property type="entry name" value="SRCR-like_dom_sf"/>
</dbReference>
<comment type="subcellular location">
    <subcellularLocation>
        <location evidence="1">Membrane</location>
        <topology evidence="1">Single-pass membrane protein</topology>
    </subcellularLocation>
</comment>
<dbReference type="SMART" id="SM00202">
    <property type="entry name" value="SR"/>
    <property type="match status" value="1"/>
</dbReference>
<dbReference type="OrthoDB" id="536948at2759"/>
<feature type="non-terminal residue" evidence="11">
    <location>
        <position position="134"/>
    </location>
</feature>
<feature type="domain" description="SRCR" evidence="10">
    <location>
        <begin position="1"/>
        <end position="44"/>
    </location>
</feature>
<evidence type="ECO:0000256" key="6">
    <source>
        <dbReference type="ARBA" id="ARBA00023136"/>
    </source>
</evidence>
<dbReference type="Pfam" id="PF00530">
    <property type="entry name" value="SRCR"/>
    <property type="match status" value="2"/>
</dbReference>
<evidence type="ECO:0000256" key="8">
    <source>
        <dbReference type="ARBA" id="ARBA00023180"/>
    </source>
</evidence>
<evidence type="ECO:0000313" key="12">
    <source>
        <dbReference type="Proteomes" id="UP000580879"/>
    </source>
</evidence>
<keyword evidence="7 9" id="KW-1015">Disulfide bond</keyword>
<dbReference type="PRINTS" id="PR00258">
    <property type="entry name" value="SPERACTRCPTR"/>
</dbReference>
<evidence type="ECO:0000259" key="10">
    <source>
        <dbReference type="PROSITE" id="PS50287"/>
    </source>
</evidence>
<accession>A0A7K6QM67</accession>
<evidence type="ECO:0000256" key="3">
    <source>
        <dbReference type="ARBA" id="ARBA00022729"/>
    </source>
</evidence>
<dbReference type="PANTHER" id="PTHR48071:SF18">
    <property type="entry name" value="DELETED IN MALIGNANT BRAIN TUMORS 1 PROTEIN-RELATED"/>
    <property type="match status" value="1"/>
</dbReference>
<organism evidence="11 12">
    <name type="scientific">Climacteris rufus</name>
    <name type="common">rufous treecreeper</name>
    <dbReference type="NCBI Taxonomy" id="47695"/>
    <lineage>
        <taxon>Eukaryota</taxon>
        <taxon>Metazoa</taxon>
        <taxon>Chordata</taxon>
        <taxon>Craniata</taxon>
        <taxon>Vertebrata</taxon>
        <taxon>Euteleostomi</taxon>
        <taxon>Archelosauria</taxon>
        <taxon>Archosauria</taxon>
        <taxon>Dinosauria</taxon>
        <taxon>Saurischia</taxon>
        <taxon>Theropoda</taxon>
        <taxon>Coelurosauria</taxon>
        <taxon>Aves</taxon>
        <taxon>Neognathae</taxon>
        <taxon>Neoaves</taxon>
        <taxon>Telluraves</taxon>
        <taxon>Australaves</taxon>
        <taxon>Passeriformes</taxon>
        <taxon>Climacteridae</taxon>
        <taxon>Climacteris</taxon>
    </lineage>
</organism>
<keyword evidence="12" id="KW-1185">Reference proteome</keyword>
<feature type="disulfide bond" evidence="9">
    <location>
        <begin position="100"/>
        <end position="110"/>
    </location>
</feature>
<feature type="disulfide bond" evidence="9">
    <location>
        <begin position="13"/>
        <end position="23"/>
    </location>
</feature>
<proteinExistence type="predicted"/>
<dbReference type="InterPro" id="IPR001190">
    <property type="entry name" value="SRCR"/>
</dbReference>
<keyword evidence="8" id="KW-0325">Glycoprotein</keyword>
<evidence type="ECO:0000313" key="11">
    <source>
        <dbReference type="EMBL" id="NWW74728.1"/>
    </source>
</evidence>
<feature type="domain" description="SRCR" evidence="10">
    <location>
        <begin position="50"/>
        <end position="129"/>
    </location>
</feature>
<sequence>PGRGPVWLDGLTCAGSEAALDECAHRGWGVHSCQHSEDAGVICAGECGWGRGLWGGVCALTWDLPAARVTCRQLGCGPALAAAQVSAGAQELTWLENVRCAGSEWHLLECQVWAWGAPGCPRHATVTCEAAGEA</sequence>
<dbReference type="Gene3D" id="3.10.250.10">
    <property type="entry name" value="SRCR-like domain"/>
    <property type="match status" value="2"/>
</dbReference>
<keyword evidence="4" id="KW-0677">Repeat</keyword>
<protein>
    <submittedName>
        <fullName evidence="11">C163A protein</fullName>
    </submittedName>
</protein>
<evidence type="ECO:0000256" key="2">
    <source>
        <dbReference type="ARBA" id="ARBA00022692"/>
    </source>
</evidence>
<keyword evidence="5" id="KW-1133">Transmembrane helix</keyword>
<keyword evidence="6" id="KW-0472">Membrane</keyword>